<evidence type="ECO:0000313" key="7">
    <source>
        <dbReference type="Proteomes" id="UP001183607"/>
    </source>
</evidence>
<evidence type="ECO:0000256" key="3">
    <source>
        <dbReference type="ARBA" id="ARBA00022801"/>
    </source>
</evidence>
<dbReference type="PANTHER" id="PTHR43248:SF29">
    <property type="entry name" value="TRIPEPTIDYL AMINOPEPTIDASE"/>
    <property type="match status" value="1"/>
</dbReference>
<evidence type="ECO:0000259" key="5">
    <source>
        <dbReference type="Pfam" id="PF08386"/>
    </source>
</evidence>
<dbReference type="PANTHER" id="PTHR43248">
    <property type="entry name" value="2-SUCCINYL-6-HYDROXY-2,4-CYCLOHEXADIENE-1-CARBOXYLATE SYNTHASE"/>
    <property type="match status" value="1"/>
</dbReference>
<evidence type="ECO:0000256" key="2">
    <source>
        <dbReference type="ARBA" id="ARBA00022729"/>
    </source>
</evidence>
<reference evidence="7" key="1">
    <citation type="submission" date="2023-07" db="EMBL/GenBank/DDBJ databases">
        <title>30 novel species of actinomycetes from the DSMZ collection.</title>
        <authorList>
            <person name="Nouioui I."/>
        </authorList>
    </citation>
    <scope>NUCLEOTIDE SEQUENCE [LARGE SCALE GENOMIC DNA]</scope>
    <source>
        <strain evidence="7">DSM 41982</strain>
    </source>
</reference>
<dbReference type="SUPFAM" id="SSF53474">
    <property type="entry name" value="alpha/beta-Hydrolases"/>
    <property type="match status" value="1"/>
</dbReference>
<keyword evidence="3 6" id="KW-0378">Hydrolase</keyword>
<dbReference type="Pfam" id="PF08386">
    <property type="entry name" value="Abhydrolase_4"/>
    <property type="match status" value="1"/>
</dbReference>
<feature type="region of interest" description="Disordered" evidence="4">
    <location>
        <begin position="367"/>
        <end position="388"/>
    </location>
</feature>
<feature type="compositionally biased region" description="Low complexity" evidence="4">
    <location>
        <begin position="24"/>
        <end position="48"/>
    </location>
</feature>
<dbReference type="AlphaFoldDB" id="A0ABD5E5D1"/>
<comment type="caution">
    <text evidence="6">The sequence shown here is derived from an EMBL/GenBank/DDBJ whole genome shotgun (WGS) entry which is preliminary data.</text>
</comment>
<dbReference type="InterPro" id="IPR029058">
    <property type="entry name" value="AB_hydrolase_fold"/>
</dbReference>
<organism evidence="6 7">
    <name type="scientific">Streptomyces evansiae</name>
    <dbReference type="NCBI Taxonomy" id="3075535"/>
    <lineage>
        <taxon>Bacteria</taxon>
        <taxon>Bacillati</taxon>
        <taxon>Actinomycetota</taxon>
        <taxon>Actinomycetes</taxon>
        <taxon>Kitasatosporales</taxon>
        <taxon>Streptomycetaceae</taxon>
        <taxon>Streptomyces</taxon>
    </lineage>
</organism>
<dbReference type="Gene3D" id="3.40.50.1820">
    <property type="entry name" value="alpha/beta hydrolase"/>
    <property type="match status" value="1"/>
</dbReference>
<dbReference type="GO" id="GO:0016787">
    <property type="term" value="F:hydrolase activity"/>
    <property type="evidence" value="ECO:0007669"/>
    <property type="project" value="UniProtKB-KW"/>
</dbReference>
<protein>
    <submittedName>
        <fullName evidence="6">Alpha/beta hydrolase</fullName>
    </submittedName>
</protein>
<dbReference type="InterPro" id="IPR051601">
    <property type="entry name" value="Serine_prot/Carboxylest_S33"/>
</dbReference>
<dbReference type="Proteomes" id="UP001183607">
    <property type="component" value="Unassembled WGS sequence"/>
</dbReference>
<evidence type="ECO:0000256" key="1">
    <source>
        <dbReference type="ARBA" id="ARBA00010088"/>
    </source>
</evidence>
<accession>A0ABD5E5D1</accession>
<sequence length="511" mass="53254">MTLLVLAVLAVLGGCTGDGPRGDPPGNAGPGSPSASPTPSASASPGLPRALTGQKLAWKKCGATEGYAAPGREWRCAKLTVPVDWAEPTGKTLRMAVIRGAATGERRGALVFNFGGPGGSGVSLLPLFAPGYGTLHRAYDLVSFDPRGVGGSARVDCRDDAAVARAERTVDLTPDTPAEERAFLADASAFGKSCARTTGALLPELTTANTARDLDLLRTVLGEAKLDYFGVSYGTELGGTYAHLFPRHVGRMVLDAVVDPAADTVEHAKGQARGFQRALNDYFRSLHEDPKAGTAKVAALLKDLDAHPLPAGKGRELTESLAVTGLVSPLYSEGSWPQLTRALDAARAGEGGPLLALADSYNDRDPEGHYGKQAQAQRAISCADDSTRPTAAQARDRLGEFRAISPVFGPFLGWDTAGWCHDWPAKGDRTTPEVSAPGAPPILVVGNTGDPATPFEGAARMAGELGEDVGVELVWHGEGHGAYGSGSRCVDDTVDAYLVRGKVPRPGTECR</sequence>
<evidence type="ECO:0000313" key="6">
    <source>
        <dbReference type="EMBL" id="MDT0416635.1"/>
    </source>
</evidence>
<name>A0ABD5E5D1_9ACTN</name>
<evidence type="ECO:0000256" key="4">
    <source>
        <dbReference type="SAM" id="MobiDB-lite"/>
    </source>
</evidence>
<keyword evidence="2" id="KW-0732">Signal</keyword>
<dbReference type="InterPro" id="IPR013595">
    <property type="entry name" value="Pept_S33_TAP-like_C"/>
</dbReference>
<gene>
    <name evidence="6" type="ORF">RM574_14170</name>
</gene>
<comment type="similarity">
    <text evidence="1">Belongs to the peptidase S33 family.</text>
</comment>
<dbReference type="RefSeq" id="WP_093852734.1">
    <property type="nucleotide sequence ID" value="NZ_JAVRER010000018.1"/>
</dbReference>
<feature type="domain" description="Peptidase S33 tripeptidyl aminopeptidase-like C-terminal" evidence="5">
    <location>
        <begin position="405"/>
        <end position="510"/>
    </location>
</feature>
<proteinExistence type="inferred from homology"/>
<feature type="region of interest" description="Disordered" evidence="4">
    <location>
        <begin position="16"/>
        <end position="48"/>
    </location>
</feature>
<dbReference type="EMBL" id="JAVRER010000018">
    <property type="protein sequence ID" value="MDT0416635.1"/>
    <property type="molecule type" value="Genomic_DNA"/>
</dbReference>